<evidence type="ECO:0000313" key="2">
    <source>
        <dbReference type="Proteomes" id="UP001054837"/>
    </source>
</evidence>
<sequence>MEDTKSGDNCNATKTNNTLDLADNRASVDDDRIECINSCYLDNIFKIAVDHVTELSESHLKESKTQFVSCFSEVFKNFIEENVTVKGLPWVANKETLSKEEKEEQKQETTDALLSKLSKTLETTSRKRKTISNQCSKVYSMQLKHERQNLKKAKIDHSVTLPTTSFPRPVREEKYNELVEVCNNINYTLQQVMNLNEAQEKIEFANRVMKQQEPYLEALHDTGYQSD</sequence>
<accession>A0AAV4PD33</accession>
<dbReference type="Proteomes" id="UP001054837">
    <property type="component" value="Unassembled WGS sequence"/>
</dbReference>
<proteinExistence type="predicted"/>
<name>A0AAV4PD33_9ARAC</name>
<comment type="caution">
    <text evidence="1">The sequence shown here is derived from an EMBL/GenBank/DDBJ whole genome shotgun (WGS) entry which is preliminary data.</text>
</comment>
<gene>
    <name evidence="1" type="primary">AVEN_163917_1</name>
    <name evidence="1" type="ORF">CDAR_606641</name>
</gene>
<reference evidence="1 2" key="1">
    <citation type="submission" date="2021-06" db="EMBL/GenBank/DDBJ databases">
        <title>Caerostris darwini draft genome.</title>
        <authorList>
            <person name="Kono N."/>
            <person name="Arakawa K."/>
        </authorList>
    </citation>
    <scope>NUCLEOTIDE SEQUENCE [LARGE SCALE GENOMIC DNA]</scope>
</reference>
<keyword evidence="2" id="KW-1185">Reference proteome</keyword>
<organism evidence="1 2">
    <name type="scientific">Caerostris darwini</name>
    <dbReference type="NCBI Taxonomy" id="1538125"/>
    <lineage>
        <taxon>Eukaryota</taxon>
        <taxon>Metazoa</taxon>
        <taxon>Ecdysozoa</taxon>
        <taxon>Arthropoda</taxon>
        <taxon>Chelicerata</taxon>
        <taxon>Arachnida</taxon>
        <taxon>Araneae</taxon>
        <taxon>Araneomorphae</taxon>
        <taxon>Entelegynae</taxon>
        <taxon>Araneoidea</taxon>
        <taxon>Araneidae</taxon>
        <taxon>Caerostris</taxon>
    </lineage>
</organism>
<evidence type="ECO:0000313" key="1">
    <source>
        <dbReference type="EMBL" id="GIX93809.1"/>
    </source>
</evidence>
<dbReference type="AlphaFoldDB" id="A0AAV4PD33"/>
<dbReference type="EMBL" id="BPLQ01002541">
    <property type="protein sequence ID" value="GIX93809.1"/>
    <property type="molecule type" value="Genomic_DNA"/>
</dbReference>
<protein>
    <submittedName>
        <fullName evidence="1">Uncharacterized protein</fullName>
    </submittedName>
</protein>